<evidence type="ECO:0000259" key="1">
    <source>
        <dbReference type="PROSITE" id="PS51269"/>
    </source>
</evidence>
<dbReference type="PROSITE" id="PS51269">
    <property type="entry name" value="COMM"/>
    <property type="match status" value="1"/>
</dbReference>
<accession>A0AAD9QKM9</accession>
<name>A0AAD9QKM9_ACRCE</name>
<gene>
    <name evidence="2" type="ORF">P5673_013421</name>
</gene>
<organism evidence="2 3">
    <name type="scientific">Acropora cervicornis</name>
    <name type="common">Staghorn coral</name>
    <dbReference type="NCBI Taxonomy" id="6130"/>
    <lineage>
        <taxon>Eukaryota</taxon>
        <taxon>Metazoa</taxon>
        <taxon>Cnidaria</taxon>
        <taxon>Anthozoa</taxon>
        <taxon>Hexacorallia</taxon>
        <taxon>Scleractinia</taxon>
        <taxon>Astrocoeniina</taxon>
        <taxon>Acroporidae</taxon>
        <taxon>Acropora</taxon>
    </lineage>
</organism>
<sequence length="186" mass="21390">MADGAIEDNHRKGLRLLKKCSKIEAEKVTHALLDSICSGKTLRYEIFGKLWTIEEWKLFQEAGKEELMQFIAKGLSKEQITTELERHSLSAELNQAVLDCLWPRREEMKQSLVQSTAMVSNAYLKDFDWKVKMIMASDRLASIREPTLTLDFNIDEHGEEKHISVELTSDELKNLISSLESANKEY</sequence>
<dbReference type="Pfam" id="PF07258">
    <property type="entry name" value="COMM_domain"/>
    <property type="match status" value="1"/>
</dbReference>
<feature type="domain" description="COMM" evidence="1">
    <location>
        <begin position="123"/>
        <end position="186"/>
    </location>
</feature>
<reference evidence="2" key="1">
    <citation type="journal article" date="2023" name="G3 (Bethesda)">
        <title>Whole genome assembly and annotation of the endangered Caribbean coral Acropora cervicornis.</title>
        <authorList>
            <person name="Selwyn J.D."/>
            <person name="Vollmer S.V."/>
        </authorList>
    </citation>
    <scope>NUCLEOTIDE SEQUENCE</scope>
    <source>
        <strain evidence="2">K2</strain>
    </source>
</reference>
<protein>
    <submittedName>
        <fullName evidence="2">COMM domain-containing protein 8</fullName>
    </submittedName>
</protein>
<comment type="caution">
    <text evidence="2">The sequence shown here is derived from an EMBL/GenBank/DDBJ whole genome shotgun (WGS) entry which is preliminary data.</text>
</comment>
<dbReference type="PANTHER" id="PTHR16231">
    <property type="entry name" value="COMM DOMAIN-CONTAINING PROTEIN 4-8 FAMILY MEMBER"/>
    <property type="match status" value="1"/>
</dbReference>
<dbReference type="PANTHER" id="PTHR16231:SF0">
    <property type="entry name" value="COMM DOMAIN-CONTAINING PROTEIN 8"/>
    <property type="match status" value="1"/>
</dbReference>
<dbReference type="Proteomes" id="UP001249851">
    <property type="component" value="Unassembled WGS sequence"/>
</dbReference>
<dbReference type="InterPro" id="IPR055184">
    <property type="entry name" value="COMMD8_HN"/>
</dbReference>
<dbReference type="AlphaFoldDB" id="A0AAD9QKM9"/>
<dbReference type="EMBL" id="JARQWQ010000026">
    <property type="protein sequence ID" value="KAK2563084.1"/>
    <property type="molecule type" value="Genomic_DNA"/>
</dbReference>
<evidence type="ECO:0000313" key="3">
    <source>
        <dbReference type="Proteomes" id="UP001249851"/>
    </source>
</evidence>
<dbReference type="InterPro" id="IPR047155">
    <property type="entry name" value="COMMD4/6/7/8"/>
</dbReference>
<dbReference type="Pfam" id="PF22838">
    <property type="entry name" value="COMMD8_HN"/>
    <property type="match status" value="1"/>
</dbReference>
<reference evidence="2" key="2">
    <citation type="journal article" date="2023" name="Science">
        <title>Genomic signatures of disease resistance in endangered staghorn corals.</title>
        <authorList>
            <person name="Vollmer S.V."/>
            <person name="Selwyn J.D."/>
            <person name="Despard B.A."/>
            <person name="Roesel C.L."/>
        </authorList>
    </citation>
    <scope>NUCLEOTIDE SEQUENCE</scope>
    <source>
        <strain evidence="2">K2</strain>
    </source>
</reference>
<proteinExistence type="predicted"/>
<evidence type="ECO:0000313" key="2">
    <source>
        <dbReference type="EMBL" id="KAK2563084.1"/>
    </source>
</evidence>
<dbReference type="InterPro" id="IPR017920">
    <property type="entry name" value="COMM"/>
</dbReference>
<keyword evidence="3" id="KW-1185">Reference proteome</keyword>